<proteinExistence type="predicted"/>
<dbReference type="AlphaFoldDB" id="A0A1G9DYT7"/>
<dbReference type="EMBL" id="FNFM01000011">
    <property type="protein sequence ID" value="SDK69035.1"/>
    <property type="molecule type" value="Genomic_DNA"/>
</dbReference>
<reference evidence="3" key="1">
    <citation type="submission" date="2016-10" db="EMBL/GenBank/DDBJ databases">
        <authorList>
            <person name="Varghese N."/>
            <person name="Submissions S."/>
        </authorList>
    </citation>
    <scope>NUCLEOTIDE SEQUENCE [LARGE SCALE GENOMIC DNA]</scope>
    <source>
        <strain evidence="3">DSM 45460</strain>
    </source>
</reference>
<evidence type="ECO:0000256" key="1">
    <source>
        <dbReference type="SAM" id="MobiDB-lite"/>
    </source>
</evidence>
<gene>
    <name evidence="2" type="ORF">SAMN04487820_11118</name>
</gene>
<evidence type="ECO:0000313" key="2">
    <source>
        <dbReference type="EMBL" id="SDK69035.1"/>
    </source>
</evidence>
<protein>
    <submittedName>
        <fullName evidence="2">Uncharacterized protein</fullName>
    </submittedName>
</protein>
<dbReference type="Proteomes" id="UP000199213">
    <property type="component" value="Unassembled WGS sequence"/>
</dbReference>
<keyword evidence="3" id="KW-1185">Reference proteome</keyword>
<accession>A0A1G9DYT7</accession>
<name>A0A1G9DYT7_ACTMZ</name>
<sequence>MPIRTHRGRAAVYRRLWGWPLRSPKHLIMALVLVVALVSAIGTLLPEISSRGGAAPRTDRDSVDYTVETGSEGSGSEGSGESTGRDELGGAPPTISVPTVTAKSTAPDPAGIDVARSWVTNWVRHSTGQERQQWLDRLRPHTTPEFIGVLETVEPANVPATELTGELRTQQSTKNSMRVLAPTDGPTLRLHVVRAEQGWRVAGYDRVD</sequence>
<evidence type="ECO:0000313" key="3">
    <source>
        <dbReference type="Proteomes" id="UP000199213"/>
    </source>
</evidence>
<dbReference type="RefSeq" id="WP_092630471.1">
    <property type="nucleotide sequence ID" value="NZ_FNFM01000011.1"/>
</dbReference>
<feature type="region of interest" description="Disordered" evidence="1">
    <location>
        <begin position="48"/>
        <end position="110"/>
    </location>
</feature>
<dbReference type="OrthoDB" id="3555448at2"/>
<organism evidence="2 3">
    <name type="scientific">Actinopolyspora mzabensis</name>
    <dbReference type="NCBI Taxonomy" id="995066"/>
    <lineage>
        <taxon>Bacteria</taxon>
        <taxon>Bacillati</taxon>
        <taxon>Actinomycetota</taxon>
        <taxon>Actinomycetes</taxon>
        <taxon>Actinopolysporales</taxon>
        <taxon>Actinopolysporaceae</taxon>
        <taxon>Actinopolyspora</taxon>
    </lineage>
</organism>